<dbReference type="InterPro" id="IPR011990">
    <property type="entry name" value="TPR-like_helical_dom_sf"/>
</dbReference>
<dbReference type="GO" id="GO:0005524">
    <property type="term" value="F:ATP binding"/>
    <property type="evidence" value="ECO:0007669"/>
    <property type="project" value="UniProtKB-KW"/>
</dbReference>
<accession>A0A9F7QYR6</accession>
<evidence type="ECO:0000256" key="2">
    <source>
        <dbReference type="ARBA" id="ARBA00022840"/>
    </source>
</evidence>
<dbReference type="InterPro" id="IPR029787">
    <property type="entry name" value="Nucleotide_cyclase"/>
</dbReference>
<dbReference type="Gene3D" id="3.30.70.1230">
    <property type="entry name" value="Nucleotide cyclase"/>
    <property type="match status" value="2"/>
</dbReference>
<dbReference type="PANTHER" id="PTHR16305:SF28">
    <property type="entry name" value="GUANYLATE CYCLASE DOMAIN-CONTAINING PROTEIN"/>
    <property type="match status" value="1"/>
</dbReference>
<dbReference type="AlphaFoldDB" id="A0A9F7QYR6"/>
<dbReference type="PANTHER" id="PTHR16305">
    <property type="entry name" value="TESTICULAR SOLUBLE ADENYLYL CYCLASE"/>
    <property type="match status" value="1"/>
</dbReference>
<gene>
    <name evidence="5" type="primary">LOC108280223</name>
</gene>
<evidence type="ECO:0000313" key="5">
    <source>
        <dbReference type="RefSeq" id="XP_053529762.1"/>
    </source>
</evidence>
<keyword evidence="1" id="KW-0547">Nucleotide-binding</keyword>
<dbReference type="GO" id="GO:0004016">
    <property type="term" value="F:adenylate cyclase activity"/>
    <property type="evidence" value="ECO:0007669"/>
    <property type="project" value="TreeGrafter"/>
</dbReference>
<proteinExistence type="predicted"/>
<sequence length="1211" mass="139371">MNFDAGDINISYIGRSELYNVLSSQGIRAAEFKTGVLMYVYIEEQWPYVPYSSSAEIAACIHAAGGYVLHQTDCTILTEWVEENVQMSDTLSQVVQCAYKILEVCKLQRIKNISERYVKIALSTGGFTKMRIINKKIPCCAVFGPAVEELRSAQALLKHGDIVLCPEAWPFCGRQNLTVKHTENEEAVKVRCSKEQQSNVHIHINPKITYLITNKERETFIREFMTDKVWENIRDSRLWEAHDHSLPEIWPTTIMFVNLQFVLTQTDLRFGHHEVSETIAEQMFRCRGKICDVFFFDEGCIFVCAIGLPGDKRPDKIAQALQAVCRIYETCRQQIDSVSCISVGVATGRVEYEFQKTPLRECCRVSGHTVHKAAVLSLENPGVVSWDKPTKLYSMLPLSTFNPEETNRQHLKMYLHVDVKQMLAHEPELSSGETVGKRLALANMLTMPDKELEVVKCASVIGYFTDDNFTFELLKYMLPHMNEQELIILLRSLFKAGIFKCASEPRNVSSTTTCYCENSCEEYIRFSVEPVWPCRKMSFCNIDEKKMVYEQLRLEETQFREIHKYCATFLEKTPYHCSKCKAKNFHLRHKVAIYYDGKHVQELYKEMQHYKIFRRQGIRSRSRVYPTEGNGNDTENFLAKVKSGLTEARDRTTAGSCECAQLVETVLILRLRHWRCTGDVPRTFWHLVESAAACVYLQNDARALEYLTEAKCILEKLKEGKPVDPGNVQICEIQQAFVHRLTGEILFKAGKLLEAEENFKEALKILNCKLPRNSVAQSFKLRYEKLKKLHYRSKQFQILEERKLDCLQECFGCLSFLWQIGCMRGRLRSASLAITMEINLAFQSVNPFMILYSVIDYLKYSQFIGEESGCKRLEAFLCRTCASLSDDREGRRLVSHLTRTLAVVKMCTGDLEQSIECTMRAQQLSEVQNRPGLDARTTAALHLPLLLTDRYSESVRQIQTLENLSKEMSSSVAKGWFYAACMNFLLYAGFAFRPFEECLAFVEESRSDANLEADKSLMLHLYSAVALWYARLENWAKSAVFFDKAYKVYAQIPTSIESISGVVMLLECSVLLFRKELTECNRQRRITLERARKMFSDFTQRFGRNHIFAPRVLDLNAYLHQLTGRKTQAQDLLKEALVLCEKQGNLLDQMWIRESQADCSGACSHTPAEWSTAVLSMPRWDKAAKLQPEELLDYRFHLKQAELRLSFTFTD</sequence>
<dbReference type="GO" id="GO:0005737">
    <property type="term" value="C:cytoplasm"/>
    <property type="evidence" value="ECO:0007669"/>
    <property type="project" value="TreeGrafter"/>
</dbReference>
<organism evidence="4 5">
    <name type="scientific">Ictalurus punctatus</name>
    <name type="common">Channel catfish</name>
    <name type="synonym">Silurus punctatus</name>
    <dbReference type="NCBI Taxonomy" id="7998"/>
    <lineage>
        <taxon>Eukaryota</taxon>
        <taxon>Metazoa</taxon>
        <taxon>Chordata</taxon>
        <taxon>Craniata</taxon>
        <taxon>Vertebrata</taxon>
        <taxon>Euteleostomi</taxon>
        <taxon>Actinopterygii</taxon>
        <taxon>Neopterygii</taxon>
        <taxon>Teleostei</taxon>
        <taxon>Ostariophysi</taxon>
        <taxon>Siluriformes</taxon>
        <taxon>Ictaluridae</taxon>
        <taxon>Ictalurus</taxon>
    </lineage>
</organism>
<dbReference type="SUPFAM" id="SSF48452">
    <property type="entry name" value="TPR-like"/>
    <property type="match status" value="1"/>
</dbReference>
<evidence type="ECO:0000256" key="1">
    <source>
        <dbReference type="ARBA" id="ARBA00022741"/>
    </source>
</evidence>
<keyword evidence="4" id="KW-1185">Reference proteome</keyword>
<dbReference type="RefSeq" id="XP_053529762.1">
    <property type="nucleotide sequence ID" value="XM_053673787.1"/>
</dbReference>
<dbReference type="KEGG" id="ipu:108280223"/>
<keyword evidence="2" id="KW-0067">ATP-binding</keyword>
<name>A0A9F7QYR6_ICTPU</name>
<keyword evidence="3" id="KW-0456">Lyase</keyword>
<evidence type="ECO:0000256" key="3">
    <source>
        <dbReference type="ARBA" id="ARBA00023239"/>
    </source>
</evidence>
<reference evidence="4" key="1">
    <citation type="journal article" date="2016" name="Nat. Commun.">
        <title>The channel catfish genome sequence provides insights into the evolution of scale formation in teleosts.</title>
        <authorList>
            <person name="Liu Z."/>
            <person name="Liu S."/>
            <person name="Yao J."/>
            <person name="Bao L."/>
            <person name="Zhang J."/>
            <person name="Li Y."/>
            <person name="Jiang C."/>
            <person name="Sun L."/>
            <person name="Wang R."/>
            <person name="Zhang Y."/>
            <person name="Zhou T."/>
            <person name="Zeng Q."/>
            <person name="Fu Q."/>
            <person name="Gao S."/>
            <person name="Li N."/>
            <person name="Koren S."/>
            <person name="Jiang Y."/>
            <person name="Zimin A."/>
            <person name="Xu P."/>
            <person name="Phillippy A.M."/>
            <person name="Geng X."/>
            <person name="Song L."/>
            <person name="Sun F."/>
            <person name="Li C."/>
            <person name="Wang X."/>
            <person name="Chen A."/>
            <person name="Jin Y."/>
            <person name="Yuan Z."/>
            <person name="Yang Y."/>
            <person name="Tan S."/>
            <person name="Peatman E."/>
            <person name="Lu J."/>
            <person name="Qin Z."/>
            <person name="Dunham R."/>
            <person name="Li Z."/>
            <person name="Sonstegard T."/>
            <person name="Feng J."/>
            <person name="Danzmann R.G."/>
            <person name="Schroeder S."/>
            <person name="Scheffler B."/>
            <person name="Duke M.V."/>
            <person name="Ballard L."/>
            <person name="Kucuktas H."/>
            <person name="Kaltenboeck L."/>
            <person name="Liu H."/>
            <person name="Armbruster J."/>
            <person name="Xie Y."/>
            <person name="Kirby M.L."/>
            <person name="Tian Y."/>
            <person name="Flanagan M.E."/>
            <person name="Mu W."/>
            <person name="Waldbieser G.C."/>
        </authorList>
    </citation>
    <scope>NUCLEOTIDE SEQUENCE [LARGE SCALE GENOMIC DNA]</scope>
    <source>
        <strain evidence="4">SDA103</strain>
    </source>
</reference>
<evidence type="ECO:0000313" key="4">
    <source>
        <dbReference type="Proteomes" id="UP000221080"/>
    </source>
</evidence>
<dbReference type="Proteomes" id="UP000221080">
    <property type="component" value="Chromosome 20"/>
</dbReference>
<dbReference type="OrthoDB" id="194468at2759"/>
<dbReference type="GeneID" id="108280223"/>
<reference evidence="5" key="2">
    <citation type="submission" date="2025-08" db="UniProtKB">
        <authorList>
            <consortium name="RefSeq"/>
        </authorList>
    </citation>
    <scope>IDENTIFICATION</scope>
    <source>
        <tissue evidence="5">Blood</tissue>
    </source>
</reference>
<protein>
    <submittedName>
        <fullName evidence="5">Adenylate cyclase type 10-like</fullName>
    </submittedName>
</protein>